<dbReference type="SUPFAM" id="SSF47413">
    <property type="entry name" value="lambda repressor-like DNA-binding domains"/>
    <property type="match status" value="1"/>
</dbReference>
<dbReference type="Pfam" id="PF01381">
    <property type="entry name" value="HTH_3"/>
    <property type="match status" value="1"/>
</dbReference>
<dbReference type="InterPro" id="IPR053163">
    <property type="entry name" value="HTH-type_regulator_Rgg"/>
</dbReference>
<sequence>MGVYTIGGIIRNTRIAMGMSQEQLAEGICMPNYLSRIECGKQVPQKKIFDKLMGRLESHINRITTSLQVDEFELLEKEWEIARAIGDFNYQKAQELLWELEVELDQTYPTNEQYMKFIQASIDYRKKRISIQEHRKILINSIQLTILDYNEMWKITRILSRTEIVVLINIYATYGQEGEYEKAIQLYEGLLNYYEELYPRANRVYYGLVLEHIGKWLGLAGKHKEAIKFAKKGIEECKKTKRESMLATYFYTIAWNLKELIKKDQKNKEKIKKACKHYIIQAYGISLAYDYTLEQKFYLSKIKEWNSLLI</sequence>
<evidence type="ECO:0000259" key="1">
    <source>
        <dbReference type="PROSITE" id="PS50943"/>
    </source>
</evidence>
<dbReference type="PANTHER" id="PTHR37038:SF14">
    <property type="entry name" value="TRANSCRIPTIONAL ACTIVATOR"/>
    <property type="match status" value="1"/>
</dbReference>
<dbReference type="Gene3D" id="1.25.40.10">
    <property type="entry name" value="Tetratricopeptide repeat domain"/>
    <property type="match status" value="1"/>
</dbReference>
<feature type="domain" description="HTH cro/C1-type" evidence="1">
    <location>
        <begin position="10"/>
        <end position="63"/>
    </location>
</feature>
<dbReference type="CDD" id="cd00093">
    <property type="entry name" value="HTH_XRE"/>
    <property type="match status" value="1"/>
</dbReference>
<comment type="caution">
    <text evidence="2">The sequence shown here is derived from an EMBL/GenBank/DDBJ whole genome shotgun (WGS) entry which is preliminary data.</text>
</comment>
<evidence type="ECO:0000313" key="3">
    <source>
        <dbReference type="Proteomes" id="UP000823618"/>
    </source>
</evidence>
<dbReference type="PROSITE" id="PS50943">
    <property type="entry name" value="HTH_CROC1"/>
    <property type="match status" value="1"/>
</dbReference>
<organism evidence="2 3">
    <name type="scientific">Candidatus Scybalomonas excrementavium</name>
    <dbReference type="NCBI Taxonomy" id="2840943"/>
    <lineage>
        <taxon>Bacteria</taxon>
        <taxon>Bacillati</taxon>
        <taxon>Bacillota</taxon>
        <taxon>Clostridia</taxon>
        <taxon>Lachnospirales</taxon>
        <taxon>Lachnospiraceae</taxon>
        <taxon>Lachnospiraceae incertae sedis</taxon>
        <taxon>Candidatus Scybalomonas</taxon>
    </lineage>
</organism>
<dbReference type="AlphaFoldDB" id="A0A9D9HZ94"/>
<dbReference type="InterPro" id="IPR011990">
    <property type="entry name" value="TPR-like_helical_dom_sf"/>
</dbReference>
<gene>
    <name evidence="2" type="ORF">IAC13_01550</name>
</gene>
<dbReference type="InterPro" id="IPR010982">
    <property type="entry name" value="Lambda_DNA-bd_dom_sf"/>
</dbReference>
<dbReference type="EMBL" id="JADIML010000045">
    <property type="protein sequence ID" value="MBO8462597.1"/>
    <property type="molecule type" value="Genomic_DNA"/>
</dbReference>
<proteinExistence type="predicted"/>
<reference evidence="2" key="2">
    <citation type="journal article" date="2021" name="PeerJ">
        <title>Extensive microbial diversity within the chicken gut microbiome revealed by metagenomics and culture.</title>
        <authorList>
            <person name="Gilroy R."/>
            <person name="Ravi A."/>
            <person name="Getino M."/>
            <person name="Pursley I."/>
            <person name="Horton D.L."/>
            <person name="Alikhan N.F."/>
            <person name="Baker D."/>
            <person name="Gharbi K."/>
            <person name="Hall N."/>
            <person name="Watson M."/>
            <person name="Adriaenssens E.M."/>
            <person name="Foster-Nyarko E."/>
            <person name="Jarju S."/>
            <person name="Secka A."/>
            <person name="Antonio M."/>
            <person name="Oren A."/>
            <person name="Chaudhuri R.R."/>
            <person name="La Ragione R."/>
            <person name="Hildebrand F."/>
            <person name="Pallen M.J."/>
        </authorList>
    </citation>
    <scope>NUCLEOTIDE SEQUENCE</scope>
    <source>
        <strain evidence="2">E3-2379</strain>
    </source>
</reference>
<accession>A0A9D9HZ94</accession>
<dbReference type="SUPFAM" id="SSF48452">
    <property type="entry name" value="TPR-like"/>
    <property type="match status" value="1"/>
</dbReference>
<reference evidence="2" key="1">
    <citation type="submission" date="2020-10" db="EMBL/GenBank/DDBJ databases">
        <authorList>
            <person name="Gilroy R."/>
        </authorList>
    </citation>
    <scope>NUCLEOTIDE SEQUENCE</scope>
    <source>
        <strain evidence="2">E3-2379</strain>
    </source>
</reference>
<evidence type="ECO:0000313" key="2">
    <source>
        <dbReference type="EMBL" id="MBO8462597.1"/>
    </source>
</evidence>
<protein>
    <submittedName>
        <fullName evidence="2">Helix-turn-helix transcriptional regulator</fullName>
    </submittedName>
</protein>
<dbReference type="Proteomes" id="UP000823618">
    <property type="component" value="Unassembled WGS sequence"/>
</dbReference>
<dbReference type="GO" id="GO:0003677">
    <property type="term" value="F:DNA binding"/>
    <property type="evidence" value="ECO:0007669"/>
    <property type="project" value="InterPro"/>
</dbReference>
<dbReference type="SMART" id="SM00530">
    <property type="entry name" value="HTH_XRE"/>
    <property type="match status" value="1"/>
</dbReference>
<name>A0A9D9HZ94_9FIRM</name>
<dbReference type="PANTHER" id="PTHR37038">
    <property type="entry name" value="TRANSCRIPTIONAL REGULATOR-RELATED"/>
    <property type="match status" value="1"/>
</dbReference>
<dbReference type="InterPro" id="IPR001387">
    <property type="entry name" value="Cro/C1-type_HTH"/>
</dbReference>